<sequence>MKSKLDFFGKNSINPESHDYLITYILSLLDTQSLGRAARVSKDWNTLVTLTRRYLDLLPTIRRIPCFNTVGLDVLRLKLLAGGMTNTTYKVGIRSMHEEWVLRIPGEGSSAFIAREDEAHNALQAEKLEINVPVPYFDPVDGLQLTRFVDGVKLDEEALARKDILHSIAAIMRRLHCSKPFPNKVTIFERNEELLQVLKDKKFPFSGDIGFIEAQMGELKKLFSAYHIEMRPCHNDATPLNFILSFEGEEHNIKIKLHMIDWEYSSSNDLIWDLVYFALEGNLSQEQTLILLSSYFDMEHVPEAVLAWVEIYKPIIEWWITIWSWTQMANKANAVGIDAYKELGETCYKKTLIYLNSEEYKSAFSSIEDEKAKVTFSGHRAF</sequence>
<dbReference type="PANTHER" id="PTHR22603:SF66">
    <property type="entry name" value="ETHANOLAMINE KINASE"/>
    <property type="match status" value="1"/>
</dbReference>
<dbReference type="InterPro" id="IPR036047">
    <property type="entry name" value="F-box-like_dom_sf"/>
</dbReference>
<organism evidence="2 3">
    <name type="scientific">Legionella maioricensis</name>
    <dbReference type="NCBI Taxonomy" id="2896528"/>
    <lineage>
        <taxon>Bacteria</taxon>
        <taxon>Pseudomonadati</taxon>
        <taxon>Pseudomonadota</taxon>
        <taxon>Gammaproteobacteria</taxon>
        <taxon>Legionellales</taxon>
        <taxon>Legionellaceae</taxon>
        <taxon>Legionella</taxon>
    </lineage>
</organism>
<accession>A0A9X2D0L9</accession>
<dbReference type="SUPFAM" id="SSF81383">
    <property type="entry name" value="F-box domain"/>
    <property type="match status" value="1"/>
</dbReference>
<dbReference type="GO" id="GO:0006646">
    <property type="term" value="P:phosphatidylethanolamine biosynthetic process"/>
    <property type="evidence" value="ECO:0007669"/>
    <property type="project" value="TreeGrafter"/>
</dbReference>
<dbReference type="InterPro" id="IPR011009">
    <property type="entry name" value="Kinase-like_dom_sf"/>
</dbReference>
<dbReference type="Pfam" id="PF01633">
    <property type="entry name" value="Choline_kinase"/>
    <property type="match status" value="1"/>
</dbReference>
<dbReference type="InterPro" id="IPR001810">
    <property type="entry name" value="F-box_dom"/>
</dbReference>
<gene>
    <name evidence="2" type="ORF">LOX96_08995</name>
</gene>
<evidence type="ECO:0000259" key="1">
    <source>
        <dbReference type="Pfam" id="PF00646"/>
    </source>
</evidence>
<dbReference type="AlphaFoldDB" id="A0A9X2D0L9"/>
<dbReference type="CDD" id="cd05151">
    <property type="entry name" value="ChoK-like"/>
    <property type="match status" value="1"/>
</dbReference>
<dbReference type="GO" id="GO:0004305">
    <property type="term" value="F:ethanolamine kinase activity"/>
    <property type="evidence" value="ECO:0007669"/>
    <property type="project" value="TreeGrafter"/>
</dbReference>
<dbReference type="Gene3D" id="3.90.1200.10">
    <property type="match status" value="1"/>
</dbReference>
<dbReference type="RefSeq" id="WP_250421137.1">
    <property type="nucleotide sequence ID" value="NZ_JAJKBJ010000009.1"/>
</dbReference>
<dbReference type="PANTHER" id="PTHR22603">
    <property type="entry name" value="CHOLINE/ETHANOALAMINE KINASE"/>
    <property type="match status" value="1"/>
</dbReference>
<evidence type="ECO:0000313" key="2">
    <source>
        <dbReference type="EMBL" id="MCL9684226.1"/>
    </source>
</evidence>
<dbReference type="Gene3D" id="3.30.200.20">
    <property type="entry name" value="Phosphorylase Kinase, domain 1"/>
    <property type="match status" value="1"/>
</dbReference>
<evidence type="ECO:0000313" key="3">
    <source>
        <dbReference type="Proteomes" id="UP001139721"/>
    </source>
</evidence>
<proteinExistence type="predicted"/>
<dbReference type="Proteomes" id="UP001139721">
    <property type="component" value="Unassembled WGS sequence"/>
</dbReference>
<reference evidence="2" key="1">
    <citation type="submission" date="2021-11" db="EMBL/GenBank/DDBJ databases">
        <title>Legionella maioricencis sp. nov., a new species isolated from hot water samples in Mallorca.</title>
        <authorList>
            <person name="Crespi S."/>
            <person name="Drasar V."/>
            <person name="Salva-Serra F."/>
            <person name="Jaen-Luchoro D."/>
            <person name="Pineiro-Iglesias B."/>
            <person name="Aliaga F."/>
            <person name="Fernandez-Juarez V."/>
            <person name="Coll G."/>
            <person name="Moore E.R.B."/>
            <person name="Bennasar-Figueras A."/>
        </authorList>
    </citation>
    <scope>NUCLEOTIDE SEQUENCE</scope>
    <source>
        <strain evidence="2">HCPI-6</strain>
    </source>
</reference>
<protein>
    <submittedName>
        <fullName evidence="2">Phosphotransferase</fullName>
    </submittedName>
</protein>
<feature type="domain" description="F-box" evidence="1">
    <location>
        <begin position="21"/>
        <end position="53"/>
    </location>
</feature>
<dbReference type="EMBL" id="JAJKBJ010000009">
    <property type="protein sequence ID" value="MCL9684226.1"/>
    <property type="molecule type" value="Genomic_DNA"/>
</dbReference>
<dbReference type="SUPFAM" id="SSF56112">
    <property type="entry name" value="Protein kinase-like (PK-like)"/>
    <property type="match status" value="1"/>
</dbReference>
<comment type="caution">
    <text evidence="2">The sequence shown here is derived from an EMBL/GenBank/DDBJ whole genome shotgun (WGS) entry which is preliminary data.</text>
</comment>
<keyword evidence="3" id="KW-1185">Reference proteome</keyword>
<dbReference type="GO" id="GO:0005737">
    <property type="term" value="C:cytoplasm"/>
    <property type="evidence" value="ECO:0007669"/>
    <property type="project" value="TreeGrafter"/>
</dbReference>
<name>A0A9X2D0L9_9GAMM</name>
<dbReference type="Gene3D" id="1.20.1280.50">
    <property type="match status" value="1"/>
</dbReference>
<dbReference type="Pfam" id="PF00646">
    <property type="entry name" value="F-box"/>
    <property type="match status" value="1"/>
</dbReference>